<comment type="caution">
    <text evidence="3">The sequence shown here is derived from an EMBL/GenBank/DDBJ whole genome shotgun (WGS) entry which is preliminary data.</text>
</comment>
<keyword evidence="2" id="KW-0732">Signal</keyword>
<feature type="compositionally biased region" description="Polar residues" evidence="1">
    <location>
        <begin position="68"/>
        <end position="99"/>
    </location>
</feature>
<evidence type="ECO:0000256" key="1">
    <source>
        <dbReference type="SAM" id="MobiDB-lite"/>
    </source>
</evidence>
<evidence type="ECO:0000313" key="3">
    <source>
        <dbReference type="EMBL" id="KAH6590349.1"/>
    </source>
</evidence>
<organism evidence="3 4">
    <name type="scientific">Batrachochytrium salamandrivorans</name>
    <dbReference type="NCBI Taxonomy" id="1357716"/>
    <lineage>
        <taxon>Eukaryota</taxon>
        <taxon>Fungi</taxon>
        <taxon>Fungi incertae sedis</taxon>
        <taxon>Chytridiomycota</taxon>
        <taxon>Chytridiomycota incertae sedis</taxon>
        <taxon>Chytridiomycetes</taxon>
        <taxon>Rhizophydiales</taxon>
        <taxon>Rhizophydiales incertae sedis</taxon>
        <taxon>Batrachochytrium</taxon>
    </lineage>
</organism>
<dbReference type="EMBL" id="JAFCIX010000433">
    <property type="protein sequence ID" value="KAH6590349.1"/>
    <property type="molecule type" value="Genomic_DNA"/>
</dbReference>
<dbReference type="Proteomes" id="UP001648503">
    <property type="component" value="Unassembled WGS sequence"/>
</dbReference>
<feature type="chain" id="PRO_5047010460" evidence="2">
    <location>
        <begin position="19"/>
        <end position="234"/>
    </location>
</feature>
<feature type="region of interest" description="Disordered" evidence="1">
    <location>
        <begin position="53"/>
        <end position="100"/>
    </location>
</feature>
<protein>
    <submittedName>
        <fullName evidence="3">Uncharacterized protein</fullName>
    </submittedName>
</protein>
<gene>
    <name evidence="3" type="ORF">BASA50_009324</name>
</gene>
<feature type="signal peptide" evidence="2">
    <location>
        <begin position="1"/>
        <end position="18"/>
    </location>
</feature>
<evidence type="ECO:0000313" key="4">
    <source>
        <dbReference type="Proteomes" id="UP001648503"/>
    </source>
</evidence>
<proteinExistence type="predicted"/>
<accession>A0ABQ8F1D3</accession>
<evidence type="ECO:0000256" key="2">
    <source>
        <dbReference type="SAM" id="SignalP"/>
    </source>
</evidence>
<name>A0ABQ8F1D3_9FUNG</name>
<reference evidence="3 4" key="1">
    <citation type="submission" date="2021-02" db="EMBL/GenBank/DDBJ databases">
        <title>Variation within the Batrachochytrium salamandrivorans European outbreak.</title>
        <authorList>
            <person name="Kelly M."/>
            <person name="Pasmans F."/>
            <person name="Shea T.P."/>
            <person name="Munoz J.F."/>
            <person name="Carranza S."/>
            <person name="Cuomo C.A."/>
            <person name="Martel A."/>
        </authorList>
    </citation>
    <scope>NUCLEOTIDE SEQUENCE [LARGE SCALE GENOMIC DNA]</scope>
    <source>
        <strain evidence="3 4">AMFP18/2</strain>
    </source>
</reference>
<feature type="compositionally biased region" description="Low complexity" evidence="1">
    <location>
        <begin position="53"/>
        <end position="67"/>
    </location>
</feature>
<sequence>MRIVSITVFSLIATSMNALFIQKASQIEKRTLPFPADAHDSGHQSHQLDIAQSSIASQSTESSIASQPTESSIASQPTESSIASQSTEVQPNTNPTPTQKLACATGLSTTPHAVQPNYEPNDVWIRKINDMKFARKKLSFKLKTKTDPDELEAIEDQILAIDETIQDQTRERGILLREYGAPTVTITEILRPTATAQVKPPWSYEEFIAKRKAAYLMRMEFLKQYGGEIDDEWM</sequence>
<keyword evidence="4" id="KW-1185">Reference proteome</keyword>